<proteinExistence type="predicted"/>
<dbReference type="Gene3D" id="3.40.50.1820">
    <property type="entry name" value="alpha/beta hydrolase"/>
    <property type="match status" value="1"/>
</dbReference>
<reference evidence="4" key="1">
    <citation type="journal article" date="2013" name="Genome Announc.">
        <title>Genome sequence of the food spoilage yeast Zygosaccharomyces bailii CLIB 213(T).</title>
        <authorList>
            <person name="Galeote V."/>
            <person name="Bigey F."/>
            <person name="Devillers H."/>
            <person name="Neuveglise C."/>
            <person name="Dequin S."/>
        </authorList>
    </citation>
    <scope>NUCLEOTIDE SEQUENCE [LARGE SCALE GENOMIC DNA]</scope>
    <source>
        <strain evidence="4">CLIB 213 / ATCC 58445 / CBS 680 / CCRC 21525 / NBRC 1098 / NCYC 1416 / NRRL Y-2227</strain>
    </source>
</reference>
<dbReference type="AlphaFoldDB" id="A0A8J2TB93"/>
<dbReference type="InterPro" id="IPR000073">
    <property type="entry name" value="AB_hydrolase_1"/>
</dbReference>
<dbReference type="PANTHER" id="PTHR42977">
    <property type="entry name" value="HYDROLASE-RELATED"/>
    <property type="match status" value="1"/>
</dbReference>
<feature type="domain" description="AB hydrolase-1" evidence="2">
    <location>
        <begin position="36"/>
        <end position="281"/>
    </location>
</feature>
<evidence type="ECO:0000256" key="1">
    <source>
        <dbReference type="ARBA" id="ARBA00022801"/>
    </source>
</evidence>
<dbReference type="InterPro" id="IPR029058">
    <property type="entry name" value="AB_hydrolase_fold"/>
</dbReference>
<keyword evidence="4" id="KW-1185">Reference proteome</keyword>
<evidence type="ECO:0000313" key="4">
    <source>
        <dbReference type="Proteomes" id="UP000019375"/>
    </source>
</evidence>
<dbReference type="Proteomes" id="UP000019375">
    <property type="component" value="Unassembled WGS sequence"/>
</dbReference>
<gene>
    <name evidence="3" type="ORF">BN860_00188g</name>
</gene>
<dbReference type="SUPFAM" id="SSF53474">
    <property type="entry name" value="alpha/beta-Hydrolases"/>
    <property type="match status" value="1"/>
</dbReference>
<protein>
    <submittedName>
        <fullName evidence="3">ZYBA0S09-00188g1_1</fullName>
    </submittedName>
</protein>
<evidence type="ECO:0000259" key="2">
    <source>
        <dbReference type="Pfam" id="PF00561"/>
    </source>
</evidence>
<dbReference type="GO" id="GO:0004301">
    <property type="term" value="F:epoxide hydrolase activity"/>
    <property type="evidence" value="ECO:0007669"/>
    <property type="project" value="TreeGrafter"/>
</dbReference>
<organism evidence="3 4">
    <name type="scientific">Zygosaccharomyces bailii (strain CLIB 213 / ATCC 58445 / CBS 680 / BCRC 21525 / NBRC 1098 / NCYC 1416 / NRRL Y-2227)</name>
    <dbReference type="NCBI Taxonomy" id="1333698"/>
    <lineage>
        <taxon>Eukaryota</taxon>
        <taxon>Fungi</taxon>
        <taxon>Dikarya</taxon>
        <taxon>Ascomycota</taxon>
        <taxon>Saccharomycotina</taxon>
        <taxon>Saccharomycetes</taxon>
        <taxon>Saccharomycetales</taxon>
        <taxon>Saccharomycetaceae</taxon>
        <taxon>Zygosaccharomyces</taxon>
    </lineage>
</organism>
<evidence type="ECO:0000313" key="3">
    <source>
        <dbReference type="EMBL" id="CDF90896.1"/>
    </source>
</evidence>
<dbReference type="InterPro" id="IPR051340">
    <property type="entry name" value="Haloalkane_dehalogenase"/>
</dbReference>
<name>A0A8J2TB93_ZYGB2</name>
<dbReference type="PANTHER" id="PTHR42977:SF3">
    <property type="entry name" value="AB HYDROLASE-1 DOMAIN-CONTAINING PROTEIN"/>
    <property type="match status" value="1"/>
</dbReference>
<keyword evidence="1" id="KW-0378">Hydrolase</keyword>
<dbReference type="Pfam" id="PF00561">
    <property type="entry name" value="Abhydrolase_1"/>
    <property type="match status" value="1"/>
</dbReference>
<dbReference type="PRINTS" id="PR00111">
    <property type="entry name" value="ABHYDROLASE"/>
</dbReference>
<sequence>MASLENSKIISPVFRLASIENHIRIAYRTAGKPDNPVILLLHGFPTSSNMFRNLIPLLAAKYYVVAPDLPGFGFTEIPETYQFSFEKLTDTIEAFLRILNISSYALYLFDYGSPVGFRLALKNPSKIMGIIAQNGNAYEIGLESAFWDPIKEYWKHDQTDPEFMESLSAYLQDENNVISQYTRGVADIYSVDPAGYTLDNALLKRIGQIPIQIKLFYDYRNNVELYPEFQKFLREANPPLLVVWGRNDTIFSLKGAEAYRSDAKSVKIVYYETGHFALETHVSEIAQEISTYFYDKLNNRP</sequence>
<dbReference type="OrthoDB" id="284184at2759"/>
<accession>A0A8J2TB93</accession>
<dbReference type="EMBL" id="HG316462">
    <property type="protein sequence ID" value="CDF90896.1"/>
    <property type="molecule type" value="Genomic_DNA"/>
</dbReference>